<evidence type="ECO:0000259" key="1">
    <source>
        <dbReference type="Pfam" id="PF13472"/>
    </source>
</evidence>
<feature type="domain" description="SGNH hydrolase-type esterase" evidence="1">
    <location>
        <begin position="52"/>
        <end position="226"/>
    </location>
</feature>
<sequence length="248" mass="27296">MREIHFYLVSFFLLPVLFWQGRKARKRIPRLPEASGPNFKEWSGSNRIRLLAIGESTVAGVGIPTYPDSLIGQVASVLGKKTGRKISWKAMGKSGITAREAVQKFGSQLPPRAPDALVLALGANDVMNLSSRRSWISDLEGMIEVCRNSYPETPIFIAGVPPLGIFPALPWALRFILGWKAVLLDKASGSLSSGLQNVFHIPMRKIRSIPLEGFFCSDGFHPSIKGCSLWGEEIAESIHSVLQRKISV</sequence>
<proteinExistence type="predicted"/>
<name>A0ABV5BPQ2_9LEPT</name>
<dbReference type="InterPro" id="IPR013830">
    <property type="entry name" value="SGNH_hydro"/>
</dbReference>
<comment type="caution">
    <text evidence="2">The sequence shown here is derived from an EMBL/GenBank/DDBJ whole genome shotgun (WGS) entry which is preliminary data.</text>
</comment>
<organism evidence="2 3">
    <name type="scientific">Leptospira wolffii</name>
    <dbReference type="NCBI Taxonomy" id="409998"/>
    <lineage>
        <taxon>Bacteria</taxon>
        <taxon>Pseudomonadati</taxon>
        <taxon>Spirochaetota</taxon>
        <taxon>Spirochaetia</taxon>
        <taxon>Leptospirales</taxon>
        <taxon>Leptospiraceae</taxon>
        <taxon>Leptospira</taxon>
    </lineage>
</organism>
<gene>
    <name evidence="2" type="ORF">ACE5IX_11760</name>
</gene>
<accession>A0ABV5BPQ2</accession>
<dbReference type="GO" id="GO:0016787">
    <property type="term" value="F:hydrolase activity"/>
    <property type="evidence" value="ECO:0007669"/>
    <property type="project" value="UniProtKB-KW"/>
</dbReference>
<dbReference type="SUPFAM" id="SSF52266">
    <property type="entry name" value="SGNH hydrolase"/>
    <property type="match status" value="1"/>
</dbReference>
<keyword evidence="2" id="KW-0378">Hydrolase</keyword>
<reference evidence="2 3" key="1">
    <citation type="submission" date="2024-09" db="EMBL/GenBank/DDBJ databases">
        <title>Taxonomic and Genotyping Characterization of Leptospira Strains isolated from Multiple Sources in Colombia highlights the importance of intermediate species.</title>
        <authorList>
            <person name="Torres Higuera L."/>
            <person name="Rojas Tapias D."/>
            <person name="Jimenez Velasquez S."/>
            <person name="Renjifo Ibanez C."/>
        </authorList>
    </citation>
    <scope>NUCLEOTIDE SEQUENCE [LARGE SCALE GENOMIC DNA]</scope>
    <source>
        <strain evidence="2 3">Lep080</strain>
    </source>
</reference>
<evidence type="ECO:0000313" key="3">
    <source>
        <dbReference type="Proteomes" id="UP001580391"/>
    </source>
</evidence>
<dbReference type="InterPro" id="IPR036514">
    <property type="entry name" value="SGNH_hydro_sf"/>
</dbReference>
<protein>
    <submittedName>
        <fullName evidence="2">SGNH/GDSL hydrolase family protein</fullName>
    </submittedName>
</protein>
<dbReference type="CDD" id="cd01836">
    <property type="entry name" value="FeeA_FeeB_like"/>
    <property type="match status" value="1"/>
</dbReference>
<dbReference type="Proteomes" id="UP001580391">
    <property type="component" value="Unassembled WGS sequence"/>
</dbReference>
<dbReference type="RefSeq" id="WP_375517197.1">
    <property type="nucleotide sequence ID" value="NZ_JBHILI010000006.1"/>
</dbReference>
<keyword evidence="3" id="KW-1185">Reference proteome</keyword>
<dbReference type="Pfam" id="PF13472">
    <property type="entry name" value="Lipase_GDSL_2"/>
    <property type="match status" value="1"/>
</dbReference>
<dbReference type="Gene3D" id="3.40.50.1110">
    <property type="entry name" value="SGNH hydrolase"/>
    <property type="match status" value="1"/>
</dbReference>
<evidence type="ECO:0000313" key="2">
    <source>
        <dbReference type="EMBL" id="MFB5737190.1"/>
    </source>
</evidence>
<dbReference type="EMBL" id="JBHILJ010000005">
    <property type="protein sequence ID" value="MFB5737190.1"/>
    <property type="molecule type" value="Genomic_DNA"/>
</dbReference>